<protein>
    <submittedName>
        <fullName evidence="2">Uncharacterized protein</fullName>
    </submittedName>
</protein>
<evidence type="ECO:0000256" key="1">
    <source>
        <dbReference type="SAM" id="MobiDB-lite"/>
    </source>
</evidence>
<evidence type="ECO:0000313" key="2">
    <source>
        <dbReference type="EMBL" id="NYG01707.1"/>
    </source>
</evidence>
<dbReference type="Proteomes" id="UP000549695">
    <property type="component" value="Unassembled WGS sequence"/>
</dbReference>
<name>A0A852VYT0_PSEA5</name>
<dbReference type="RefSeq" id="WP_179760915.1">
    <property type="nucleotide sequence ID" value="NZ_BAAAJZ010000015.1"/>
</dbReference>
<sequence length="72" mass="7792">MVRVEGHWRNRSWVAAHHRHPMRPGADQTVLVLPPARSVCIDLSAHGGPFPAEPVDGRPAPALPAPRPPAAR</sequence>
<dbReference type="AlphaFoldDB" id="A0A852VYT0"/>
<proteinExistence type="predicted"/>
<feature type="compositionally biased region" description="Pro residues" evidence="1">
    <location>
        <begin position="61"/>
        <end position="72"/>
    </location>
</feature>
<evidence type="ECO:0000313" key="3">
    <source>
        <dbReference type="Proteomes" id="UP000549695"/>
    </source>
</evidence>
<keyword evidence="3" id="KW-1185">Reference proteome</keyword>
<gene>
    <name evidence="2" type="ORF">HDA37_001992</name>
</gene>
<comment type="caution">
    <text evidence="2">The sequence shown here is derived from an EMBL/GenBank/DDBJ whole genome shotgun (WGS) entry which is preliminary data.</text>
</comment>
<organism evidence="2 3">
    <name type="scientific">Pseudonocardia alni</name>
    <name type="common">Amycolata alni</name>
    <dbReference type="NCBI Taxonomy" id="33907"/>
    <lineage>
        <taxon>Bacteria</taxon>
        <taxon>Bacillati</taxon>
        <taxon>Actinomycetota</taxon>
        <taxon>Actinomycetes</taxon>
        <taxon>Pseudonocardiales</taxon>
        <taxon>Pseudonocardiaceae</taxon>
        <taxon>Pseudonocardia</taxon>
    </lineage>
</organism>
<feature type="region of interest" description="Disordered" evidence="1">
    <location>
        <begin position="47"/>
        <end position="72"/>
    </location>
</feature>
<dbReference type="GeneID" id="98051770"/>
<reference evidence="2 3" key="1">
    <citation type="submission" date="2020-07" db="EMBL/GenBank/DDBJ databases">
        <title>Sequencing the genomes of 1000 actinobacteria strains.</title>
        <authorList>
            <person name="Klenk H.-P."/>
        </authorList>
    </citation>
    <scope>NUCLEOTIDE SEQUENCE [LARGE SCALE GENOMIC DNA]</scope>
    <source>
        <strain evidence="2 3">DSM 44749</strain>
    </source>
</reference>
<accession>A0A852VYT0</accession>
<dbReference type="EMBL" id="JACCCZ010000001">
    <property type="protein sequence ID" value="NYG01707.1"/>
    <property type="molecule type" value="Genomic_DNA"/>
</dbReference>